<protein>
    <submittedName>
        <fullName evidence="3">Uncharacterized protein</fullName>
    </submittedName>
</protein>
<keyword evidence="2" id="KW-1133">Transmembrane helix</keyword>
<dbReference type="AlphaFoldDB" id="A0A1Y4MPK1"/>
<organism evidence="3 4">
    <name type="scientific">Anaerotruncus colihominis</name>
    <dbReference type="NCBI Taxonomy" id="169435"/>
    <lineage>
        <taxon>Bacteria</taxon>
        <taxon>Bacillati</taxon>
        <taxon>Bacillota</taxon>
        <taxon>Clostridia</taxon>
        <taxon>Eubacteriales</taxon>
        <taxon>Oscillospiraceae</taxon>
        <taxon>Anaerotruncus</taxon>
    </lineage>
</organism>
<feature type="coiled-coil region" evidence="1">
    <location>
        <begin position="13"/>
        <end position="47"/>
    </location>
</feature>
<dbReference type="RefSeq" id="WP_140400778.1">
    <property type="nucleotide sequence ID" value="NZ_NFKP01000003.1"/>
</dbReference>
<gene>
    <name evidence="3" type="ORF">B5F11_04110</name>
</gene>
<evidence type="ECO:0000256" key="1">
    <source>
        <dbReference type="SAM" id="Coils"/>
    </source>
</evidence>
<evidence type="ECO:0000313" key="4">
    <source>
        <dbReference type="Proteomes" id="UP000196386"/>
    </source>
</evidence>
<keyword evidence="1" id="KW-0175">Coiled coil</keyword>
<proteinExistence type="predicted"/>
<dbReference type="EMBL" id="NFKP01000003">
    <property type="protein sequence ID" value="OUP70634.1"/>
    <property type="molecule type" value="Genomic_DNA"/>
</dbReference>
<dbReference type="Gene3D" id="3.40.50.300">
    <property type="entry name" value="P-loop containing nucleotide triphosphate hydrolases"/>
    <property type="match status" value="1"/>
</dbReference>
<comment type="caution">
    <text evidence="3">The sequence shown here is derived from an EMBL/GenBank/DDBJ whole genome shotgun (WGS) entry which is preliminary data.</text>
</comment>
<feature type="transmembrane region" description="Helical" evidence="2">
    <location>
        <begin position="199"/>
        <end position="226"/>
    </location>
</feature>
<evidence type="ECO:0000256" key="2">
    <source>
        <dbReference type="SAM" id="Phobius"/>
    </source>
</evidence>
<keyword evidence="2" id="KW-0472">Membrane</keyword>
<accession>A0A1Y4MPK1</accession>
<keyword evidence="2" id="KW-0812">Transmembrane</keyword>
<dbReference type="InterPro" id="IPR027417">
    <property type="entry name" value="P-loop_NTPase"/>
</dbReference>
<evidence type="ECO:0000313" key="3">
    <source>
        <dbReference type="EMBL" id="OUP70634.1"/>
    </source>
</evidence>
<name>A0A1Y4MPK1_9FIRM</name>
<sequence>MTIREYMALLDDIKQCQSSLEIVERDLKQMQAKVVDLGAQYKKLIEQKNASMESVRSSIIAEEETKIQAPIRSKISYTADEKRSREARYNSERSELLNKDFTKKFADSYIVVKHCNEVMEMCSKDFSDILSDSSDHYVDLDLSDVMISDEVLLQLANKVSELAHEDEVELCLPAINRLFGRIFLPQRERSGDRKSSLSLAWLVLKSACVIGLFAMIPIVIVAPYTFGVIGSIKGQAKNAIAMSDSLLPLAYLRRMTELRKEYLDNLCKTEKQQEIDALDAEFDSDIKKLNDTLHDLEIKESQVHSQVLSNITDEDINARVNQQYFGKVKDAAAMREQAKNQNAALLNKKQELDTRLRNLRVQQAAAKKELENELIDLNHVGEDKTLLRSFFLGFDESGRIISLDYEGDTSLIMYSGADSSVVSPFVRMMIIQYFTNMLVNNLKIDIVDFENGGTEYDVFKQGNLNNVVSISTTDKEESSLIEELHADMRMRSSRISVCADNIDDYNRIMMERDSLTMEYRIVIFQAFSDSLCSNQKFLQLCRQGARNGIIMFLFVNISSMPKLDSSKKGSSAGNDVKRWRDLIYAIPKQFFNFNSESGEVSALGTLYKTESLAELDKYISGV</sequence>
<reference evidence="4" key="1">
    <citation type="submission" date="2017-04" db="EMBL/GenBank/DDBJ databases">
        <title>Function of individual gut microbiota members based on whole genome sequencing of pure cultures obtained from chicken caecum.</title>
        <authorList>
            <person name="Medvecky M."/>
            <person name="Cejkova D."/>
            <person name="Polansky O."/>
            <person name="Karasova D."/>
            <person name="Kubasova T."/>
            <person name="Cizek A."/>
            <person name="Rychlik I."/>
        </authorList>
    </citation>
    <scope>NUCLEOTIDE SEQUENCE [LARGE SCALE GENOMIC DNA]</scope>
    <source>
        <strain evidence="4">An175</strain>
    </source>
</reference>
<feature type="coiled-coil region" evidence="1">
    <location>
        <begin position="328"/>
        <end position="376"/>
    </location>
</feature>
<dbReference type="Proteomes" id="UP000196386">
    <property type="component" value="Unassembled WGS sequence"/>
</dbReference>